<dbReference type="AlphaFoldDB" id="A0A8T0HY44"/>
<sequence>MASDPVVAAVTSKFADKPQEALRKDLSFYEEELKLAQTIEISIDLVLAAKRQLGFLRTIDSISSLHSYGPAVLQAIQRYQNCWMPLAAEAEDFDSNPSDATESALIPPVDVQWVWHCHCLSPTAYREFCKSKYGRVINCPLLPDSASEDAARERCRKLWCGRFKDEPFDIMLNPWGSTEGAKSAFPAEKFPGPEIADIVAVISRQSSFYYQVSQPYMWEDAFLQAALERYKCFLHLVNKSQGAIMCVPTYDIDLIWHSHQISPVAYAKDTKALLGCVVDHDDSMERGPYTKLGDSFEDTTRLWESTFGHPYERAGSMYRGSKPVNLPAPPHDGSDGQHILEWKPVTLSSEYRLPDINRKFSFLVPRRIVQVCILIKSATNVVNEAKEKIDLFVRLRASQAHKLLKLDTPVVPFTTNPQWQKLWLLHCEVATVGVVLELRCRVEGCLSTLNQSKVIGSTVLTWNDLQKSPMLSIDTLFTLKEKRWAVDKRKDPLQLRLGASITPPLQGPYLLKSVPDRVTDDAGAMLSNLILRLNKYQPQRGRWISRTVLNHMGKECFVIRIRVAKGIWRKSGDRPEGVEWNERVINICEGGWSYVAGPTGYAPSKIVGSATPYADELEHYRLSWHLTTGATLVISRPLEDGNDWEHNLEFSLTGSSTNLVRLINGRKLQYEVPNASPLEEEGFVTLIRYNSQAPQGKATALFNWKVSAMEIHPEEDVVLVLLLCTATMRSVADFGGKHHGNLFAQRRHKESKPGLKDWGSVVVDHATSQSNLASWYLNTPQLLEADDGTERILSHAGPMGGACGSSCQAGEGVGGYSKEGGWTAPKHQGWREVAKESSVGTMSAWGRRTGSGIQLDSSRLPKNK</sequence>
<gene>
    <name evidence="4" type="ORF">KC19_5G054100</name>
</gene>
<organism evidence="4 5">
    <name type="scientific">Ceratodon purpureus</name>
    <name type="common">Fire moss</name>
    <name type="synonym">Dicranum purpureum</name>
    <dbReference type="NCBI Taxonomy" id="3225"/>
    <lineage>
        <taxon>Eukaryota</taxon>
        <taxon>Viridiplantae</taxon>
        <taxon>Streptophyta</taxon>
        <taxon>Embryophyta</taxon>
        <taxon>Bryophyta</taxon>
        <taxon>Bryophytina</taxon>
        <taxon>Bryopsida</taxon>
        <taxon>Dicranidae</taxon>
        <taxon>Pseudoditrichales</taxon>
        <taxon>Ditrichaceae</taxon>
        <taxon>Ceratodon</taxon>
    </lineage>
</organism>
<dbReference type="EMBL" id="CM026425">
    <property type="protein sequence ID" value="KAG0576082.1"/>
    <property type="molecule type" value="Genomic_DNA"/>
</dbReference>
<comment type="caution">
    <text evidence="4">The sequence shown here is derived from an EMBL/GenBank/DDBJ whole genome shotgun (WGS) entry which is preliminary data.</text>
</comment>
<proteinExistence type="predicted"/>
<feature type="region of interest" description="Disordered" evidence="1">
    <location>
        <begin position="822"/>
        <end position="864"/>
    </location>
</feature>
<evidence type="ECO:0000313" key="5">
    <source>
        <dbReference type="Proteomes" id="UP000822688"/>
    </source>
</evidence>
<dbReference type="Proteomes" id="UP000822688">
    <property type="component" value="Chromosome 5"/>
</dbReference>
<protein>
    <submittedName>
        <fullName evidence="4">Uncharacterized protein</fullName>
    </submittedName>
</protein>
<dbReference type="Pfam" id="PF07173">
    <property type="entry name" value="GRDP-like"/>
    <property type="match status" value="1"/>
</dbReference>
<dbReference type="SUPFAM" id="SSF49562">
    <property type="entry name" value="C2 domain (Calcium/lipid-binding domain, CaLB)"/>
    <property type="match status" value="1"/>
</dbReference>
<dbReference type="InterPro" id="IPR057458">
    <property type="entry name" value="GRDP_C2"/>
</dbReference>
<dbReference type="Pfam" id="PF25334">
    <property type="entry name" value="C2_GRDP"/>
    <property type="match status" value="1"/>
</dbReference>
<dbReference type="InterPro" id="IPR057518">
    <property type="entry name" value="GRDP_C"/>
</dbReference>
<feature type="domain" description="GRPD C-terminal" evidence="3">
    <location>
        <begin position="548"/>
        <end position="711"/>
    </location>
</feature>
<reference evidence="4" key="1">
    <citation type="submission" date="2020-06" db="EMBL/GenBank/DDBJ databases">
        <title>WGS assembly of Ceratodon purpureus strain R40.</title>
        <authorList>
            <person name="Carey S.B."/>
            <person name="Jenkins J."/>
            <person name="Shu S."/>
            <person name="Lovell J.T."/>
            <person name="Sreedasyam A."/>
            <person name="Maumus F."/>
            <person name="Tiley G.P."/>
            <person name="Fernandez-Pozo N."/>
            <person name="Barry K."/>
            <person name="Chen C."/>
            <person name="Wang M."/>
            <person name="Lipzen A."/>
            <person name="Daum C."/>
            <person name="Saski C.A."/>
            <person name="Payton A.C."/>
            <person name="Mcbreen J.C."/>
            <person name="Conrad R.E."/>
            <person name="Kollar L.M."/>
            <person name="Olsson S."/>
            <person name="Huttunen S."/>
            <person name="Landis J.B."/>
            <person name="Wickett N.J."/>
            <person name="Johnson M.G."/>
            <person name="Rensing S.A."/>
            <person name="Grimwood J."/>
            <person name="Schmutz J."/>
            <person name="Mcdaniel S.F."/>
        </authorList>
    </citation>
    <scope>NUCLEOTIDE SEQUENCE</scope>
    <source>
        <strain evidence="4">R40</strain>
    </source>
</reference>
<dbReference type="OrthoDB" id="2684236at2759"/>
<feature type="domain" description="GRDP C2" evidence="2">
    <location>
        <begin position="367"/>
        <end position="503"/>
    </location>
</feature>
<name>A0A8T0HY44_CERPU</name>
<evidence type="ECO:0000256" key="1">
    <source>
        <dbReference type="SAM" id="MobiDB-lite"/>
    </source>
</evidence>
<accession>A0A8T0HY44</accession>
<evidence type="ECO:0000313" key="4">
    <source>
        <dbReference type="EMBL" id="KAG0576082.1"/>
    </source>
</evidence>
<dbReference type="Pfam" id="PF25335">
    <property type="entry name" value="GRDP_C"/>
    <property type="match status" value="1"/>
</dbReference>
<keyword evidence="5" id="KW-1185">Reference proteome</keyword>
<evidence type="ECO:0000259" key="3">
    <source>
        <dbReference type="Pfam" id="PF25335"/>
    </source>
</evidence>
<dbReference type="InterPro" id="IPR035892">
    <property type="entry name" value="C2_domain_sf"/>
</dbReference>
<dbReference type="PANTHER" id="PTHR34365:SF2">
    <property type="entry name" value="ENOLASE (DUF1399)"/>
    <property type="match status" value="1"/>
</dbReference>
<dbReference type="InterPro" id="IPR009836">
    <property type="entry name" value="GRDP-like"/>
</dbReference>
<evidence type="ECO:0000259" key="2">
    <source>
        <dbReference type="Pfam" id="PF25334"/>
    </source>
</evidence>
<dbReference type="PANTHER" id="PTHR34365">
    <property type="entry name" value="ENOLASE (DUF1399)"/>
    <property type="match status" value="1"/>
</dbReference>